<comment type="caution">
    <text evidence="1">The sequence shown here is derived from an EMBL/GenBank/DDBJ whole genome shotgun (WGS) entry which is preliminary data.</text>
</comment>
<accession>A0A4R5Y8G8</accession>
<dbReference type="Gene3D" id="3.40.50.1220">
    <property type="entry name" value="TPP-binding domain"/>
    <property type="match status" value="1"/>
</dbReference>
<gene>
    <name evidence="1" type="ORF">E2R57_03775</name>
</gene>
<dbReference type="EMBL" id="SMZQ01000002">
    <property type="protein sequence ID" value="TDL39615.1"/>
    <property type="molecule type" value="Genomic_DNA"/>
</dbReference>
<reference evidence="1 2" key="1">
    <citation type="submission" date="2019-03" db="EMBL/GenBank/DDBJ databases">
        <title>Genome Sequencing and Assembly of Various Microbes Isolated from Partially Reclaimed Soil and Acid Mine Drainage (AMD) Site.</title>
        <authorList>
            <person name="Steinbock B."/>
            <person name="Bechtold R."/>
            <person name="Sevigny J.L."/>
            <person name="Thomas D."/>
            <person name="Cuthill L.R."/>
            <person name="Aveiro Johannsen E.J."/>
            <person name="Thomas K."/>
            <person name="Ghosh A."/>
        </authorList>
    </citation>
    <scope>NUCLEOTIDE SEQUENCE [LARGE SCALE GENOMIC DNA]</scope>
    <source>
        <strain evidence="1 2">S-A1</strain>
    </source>
</reference>
<protein>
    <submittedName>
        <fullName evidence="1">Uncharacterized protein</fullName>
    </submittedName>
</protein>
<dbReference type="SUPFAM" id="SSF52467">
    <property type="entry name" value="DHS-like NAD/FAD-binding domain"/>
    <property type="match status" value="1"/>
</dbReference>
<evidence type="ECO:0000313" key="1">
    <source>
        <dbReference type="EMBL" id="TDL39615.1"/>
    </source>
</evidence>
<dbReference type="OrthoDB" id="5509947at2"/>
<dbReference type="Pfam" id="PF13289">
    <property type="entry name" value="SIR2_2"/>
    <property type="match status" value="1"/>
</dbReference>
<dbReference type="InterPro" id="IPR029035">
    <property type="entry name" value="DHS-like_NAD/FAD-binding_dom"/>
</dbReference>
<organism evidence="1 2">
    <name type="scientific">Arthrobacter nitrophenolicus</name>
    <dbReference type="NCBI Taxonomy" id="683150"/>
    <lineage>
        <taxon>Bacteria</taxon>
        <taxon>Bacillati</taxon>
        <taxon>Actinomycetota</taxon>
        <taxon>Actinomycetes</taxon>
        <taxon>Micrococcales</taxon>
        <taxon>Micrococcaceae</taxon>
        <taxon>Arthrobacter</taxon>
    </lineage>
</organism>
<evidence type="ECO:0000313" key="2">
    <source>
        <dbReference type="Proteomes" id="UP000294621"/>
    </source>
</evidence>
<dbReference type="RefSeq" id="WP_133346574.1">
    <property type="nucleotide sequence ID" value="NZ_SMZQ01000002.1"/>
</dbReference>
<name>A0A4R5Y8G8_9MICC</name>
<proteinExistence type="predicted"/>
<dbReference type="AlphaFoldDB" id="A0A4R5Y8G8"/>
<sequence>MPSPDVAELDQLLSLAFSLHTSPGSYAFVLGAGISVPSGVPSAWGVQEQLIQRVAAVENESPTDPFDWYLQRFGVEPSYESLLEKLAPTQVERQRLLRSFFEPDEEEREQALKRPTQGHRAIARLVRSGDVRIVLTLNFDRLMEAALRDEGIEPVVISHPSDIHGLPPLHTLGALVVHLHGDYLNPTAMRNTQQELAGYESHVDQFLDRIIFDYGLVLVGWSATYDPALVRALSRSPRRVYTPYWIEPRDLSELAQGLRSALGAVKVSATADAALGNLADAVDSLKERAARHPLAVAAAVGTAKRYLSGRATAIGLHDLIKQELDRLRNQNDLLQSHTGEESPDGGYPAMVARVEEATFVPTALLATAAYWGSDSTDRWWIPEIPRFAGQARGSGLTDVLRLQMICAGQFLYSAGVSAVAAGRYDLARSLIHMPVPAPYEGVRLAGDALTPETVVSSSSSDSPAKRLFQRIEPIFVEHLATGKQQFDDSWEAFDFLRLVEMTLQRAGSQEAANRLQASNVALAAAKERMAAANASNDADEHDEATSALRRATQAADRALGQYADMVIVFRPYLRVQHAARGIGHRSVVGRIILGQLENEGQSSPMLIAGFGGGDLELLIATCQAVDVAIGRVGHQAAMASLPRGGGVVPDHFRIGDL</sequence>
<dbReference type="Proteomes" id="UP000294621">
    <property type="component" value="Unassembled WGS sequence"/>
</dbReference>